<organism evidence="10 11">
    <name type="scientific">candidate division WOR-1 bacterium RIFOXYB2_FULL_48_7</name>
    <dbReference type="NCBI Taxonomy" id="1802583"/>
    <lineage>
        <taxon>Bacteria</taxon>
        <taxon>Bacillati</taxon>
        <taxon>Saganbacteria</taxon>
    </lineage>
</organism>
<evidence type="ECO:0000259" key="9">
    <source>
        <dbReference type="Pfam" id="PF08669"/>
    </source>
</evidence>
<feature type="domain" description="Aminomethyltransferase C-terminal" evidence="9">
    <location>
        <begin position="269"/>
        <end position="345"/>
    </location>
</feature>
<dbReference type="InterPro" id="IPR006223">
    <property type="entry name" value="GcvT"/>
</dbReference>
<feature type="domain" description="GCVT N-terminal" evidence="8">
    <location>
        <begin position="11"/>
        <end position="254"/>
    </location>
</feature>
<dbReference type="Gene3D" id="4.10.1250.10">
    <property type="entry name" value="Aminomethyltransferase fragment"/>
    <property type="match status" value="1"/>
</dbReference>
<dbReference type="EC" id="2.1.2.10" evidence="2"/>
<dbReference type="Proteomes" id="UP000178951">
    <property type="component" value="Unassembled WGS sequence"/>
</dbReference>
<accession>A0A1F4TUM7</accession>
<dbReference type="Gene3D" id="3.30.1360.120">
    <property type="entry name" value="Probable tRNA modification gtpase trme, domain 1"/>
    <property type="match status" value="1"/>
</dbReference>
<dbReference type="Pfam" id="PF01571">
    <property type="entry name" value="GCV_T"/>
    <property type="match status" value="1"/>
</dbReference>
<evidence type="ECO:0000256" key="1">
    <source>
        <dbReference type="ARBA" id="ARBA00008609"/>
    </source>
</evidence>
<dbReference type="NCBIfam" id="TIGR00528">
    <property type="entry name" value="gcvT"/>
    <property type="match status" value="1"/>
</dbReference>
<dbReference type="STRING" id="1802583.A2311_02425"/>
<comment type="caution">
    <text evidence="10">The sequence shown here is derived from an EMBL/GenBank/DDBJ whole genome shotgun (WGS) entry which is preliminary data.</text>
</comment>
<dbReference type="Pfam" id="PF08669">
    <property type="entry name" value="GCV_T_C"/>
    <property type="match status" value="1"/>
</dbReference>
<dbReference type="InterPro" id="IPR006222">
    <property type="entry name" value="GCVT_N"/>
</dbReference>
<evidence type="ECO:0000256" key="2">
    <source>
        <dbReference type="ARBA" id="ARBA00012616"/>
    </source>
</evidence>
<keyword evidence="4" id="KW-0808">Transferase</keyword>
<dbReference type="NCBIfam" id="NF001567">
    <property type="entry name" value="PRK00389.1"/>
    <property type="match status" value="1"/>
</dbReference>
<comment type="similarity">
    <text evidence="1">Belongs to the GcvT family.</text>
</comment>
<dbReference type="GO" id="GO:0005960">
    <property type="term" value="C:glycine cleavage complex"/>
    <property type="evidence" value="ECO:0007669"/>
    <property type="project" value="InterPro"/>
</dbReference>
<dbReference type="PIRSF" id="PIRSF006487">
    <property type="entry name" value="GcvT"/>
    <property type="match status" value="1"/>
</dbReference>
<evidence type="ECO:0000256" key="5">
    <source>
        <dbReference type="ARBA" id="ARBA00031395"/>
    </source>
</evidence>
<dbReference type="InterPro" id="IPR027266">
    <property type="entry name" value="TrmE/GcvT-like"/>
</dbReference>
<evidence type="ECO:0000256" key="6">
    <source>
        <dbReference type="ARBA" id="ARBA00047665"/>
    </source>
</evidence>
<reference evidence="10 11" key="1">
    <citation type="journal article" date="2016" name="Nat. Commun.">
        <title>Thousands of microbial genomes shed light on interconnected biogeochemical processes in an aquifer system.</title>
        <authorList>
            <person name="Anantharaman K."/>
            <person name="Brown C.T."/>
            <person name="Hug L.A."/>
            <person name="Sharon I."/>
            <person name="Castelle C.J."/>
            <person name="Probst A.J."/>
            <person name="Thomas B.C."/>
            <person name="Singh A."/>
            <person name="Wilkins M.J."/>
            <person name="Karaoz U."/>
            <person name="Brodie E.L."/>
            <person name="Williams K.H."/>
            <person name="Hubbard S.S."/>
            <person name="Banfield J.F."/>
        </authorList>
    </citation>
    <scope>NUCLEOTIDE SEQUENCE [LARGE SCALE GENOMIC DNA]</scope>
</reference>
<dbReference type="SUPFAM" id="SSF101790">
    <property type="entry name" value="Aminomethyltransferase beta-barrel domain"/>
    <property type="match status" value="1"/>
</dbReference>
<sequence>MAELKRTPLLSEHLQLKAKIVPFAGWEMPVSYPAGIIAEHKAVRAAAGLFDIGHMGLIKLEGANALALINQLATNDASRLAPGQGQYSVLCNEAGGTIDDILVYRLPMFYLIIANASNTDKVLAYLKSAAGSVQVGLYENYCMISVQGPQAKALTAKILNAPLDDLKHNHTLWWRDIIISRTGYTGEDGFEFIVAKKEAAALWQAFINKGVQPCGLGARDTLRLEAGLPLYGHEYDEKSSPLDAGYQWAVKFEKGTFVGKKALMSGRTKTLVGLEFEGRTIPRQGTTVFSASDSGICGEITSGTFSPTFNKPLALAYLTRPESKIFVELRGNRQLGHVVDKAFYKRVK</sequence>
<dbReference type="InterPro" id="IPR013977">
    <property type="entry name" value="GcvT_C"/>
</dbReference>
<evidence type="ECO:0000256" key="7">
    <source>
        <dbReference type="PIRSR" id="PIRSR006487-1"/>
    </source>
</evidence>
<evidence type="ECO:0000313" key="10">
    <source>
        <dbReference type="EMBL" id="OGC36376.1"/>
    </source>
</evidence>
<dbReference type="Gene3D" id="2.40.30.110">
    <property type="entry name" value="Aminomethyltransferase beta-barrel domains"/>
    <property type="match status" value="1"/>
</dbReference>
<dbReference type="PANTHER" id="PTHR43757:SF2">
    <property type="entry name" value="AMINOMETHYLTRANSFERASE, MITOCHONDRIAL"/>
    <property type="match status" value="1"/>
</dbReference>
<protein>
    <recommendedName>
        <fullName evidence="2">aminomethyltransferase</fullName>
        <ecNumber evidence="2">2.1.2.10</ecNumber>
    </recommendedName>
    <alternativeName>
        <fullName evidence="5">Glycine cleavage system T protein</fullName>
    </alternativeName>
</protein>
<dbReference type="GO" id="GO:0005829">
    <property type="term" value="C:cytosol"/>
    <property type="evidence" value="ECO:0007669"/>
    <property type="project" value="TreeGrafter"/>
</dbReference>
<dbReference type="EMBL" id="MEUF01000015">
    <property type="protein sequence ID" value="OGC36376.1"/>
    <property type="molecule type" value="Genomic_DNA"/>
</dbReference>
<proteinExistence type="inferred from homology"/>
<keyword evidence="3" id="KW-0032">Aminotransferase</keyword>
<evidence type="ECO:0000259" key="8">
    <source>
        <dbReference type="Pfam" id="PF01571"/>
    </source>
</evidence>
<feature type="binding site" evidence="7">
    <location>
        <position position="191"/>
    </location>
    <ligand>
        <name>substrate</name>
    </ligand>
</feature>
<dbReference type="PANTHER" id="PTHR43757">
    <property type="entry name" value="AMINOMETHYLTRANSFERASE"/>
    <property type="match status" value="1"/>
</dbReference>
<evidence type="ECO:0000256" key="4">
    <source>
        <dbReference type="ARBA" id="ARBA00022679"/>
    </source>
</evidence>
<dbReference type="GO" id="GO:0004047">
    <property type="term" value="F:aminomethyltransferase activity"/>
    <property type="evidence" value="ECO:0007669"/>
    <property type="project" value="UniProtKB-EC"/>
</dbReference>
<evidence type="ECO:0000313" key="11">
    <source>
        <dbReference type="Proteomes" id="UP000178951"/>
    </source>
</evidence>
<dbReference type="Gene3D" id="3.30.70.1400">
    <property type="entry name" value="Aminomethyltransferase beta-barrel domains"/>
    <property type="match status" value="1"/>
</dbReference>
<gene>
    <name evidence="10" type="ORF">A2311_02425</name>
</gene>
<dbReference type="AlphaFoldDB" id="A0A1F4TUM7"/>
<dbReference type="GO" id="GO:0008483">
    <property type="term" value="F:transaminase activity"/>
    <property type="evidence" value="ECO:0007669"/>
    <property type="project" value="UniProtKB-KW"/>
</dbReference>
<dbReference type="InterPro" id="IPR028896">
    <property type="entry name" value="GcvT/YgfZ/DmdA"/>
</dbReference>
<dbReference type="GO" id="GO:0006546">
    <property type="term" value="P:glycine catabolic process"/>
    <property type="evidence" value="ECO:0007669"/>
    <property type="project" value="InterPro"/>
</dbReference>
<evidence type="ECO:0000256" key="3">
    <source>
        <dbReference type="ARBA" id="ARBA00022576"/>
    </source>
</evidence>
<name>A0A1F4TUM7_UNCSA</name>
<comment type="catalytic activity">
    <reaction evidence="6">
        <text>N(6)-[(R)-S(8)-aminomethyldihydrolipoyl]-L-lysyl-[protein] + (6S)-5,6,7,8-tetrahydrofolate = N(6)-[(R)-dihydrolipoyl]-L-lysyl-[protein] + (6R)-5,10-methylene-5,6,7,8-tetrahydrofolate + NH4(+)</text>
        <dbReference type="Rhea" id="RHEA:16945"/>
        <dbReference type="Rhea" id="RHEA-COMP:10475"/>
        <dbReference type="Rhea" id="RHEA-COMP:10492"/>
        <dbReference type="ChEBI" id="CHEBI:15636"/>
        <dbReference type="ChEBI" id="CHEBI:28938"/>
        <dbReference type="ChEBI" id="CHEBI:57453"/>
        <dbReference type="ChEBI" id="CHEBI:83100"/>
        <dbReference type="ChEBI" id="CHEBI:83143"/>
        <dbReference type="EC" id="2.1.2.10"/>
    </reaction>
</comment>
<dbReference type="SUPFAM" id="SSF103025">
    <property type="entry name" value="Folate-binding domain"/>
    <property type="match status" value="1"/>
</dbReference>
<dbReference type="InterPro" id="IPR029043">
    <property type="entry name" value="GcvT/YgfZ_C"/>
</dbReference>